<dbReference type="GO" id="GO:0016491">
    <property type="term" value="F:oxidoreductase activity"/>
    <property type="evidence" value="ECO:0007669"/>
    <property type="project" value="UniProtKB-KW"/>
</dbReference>
<evidence type="ECO:0000256" key="1">
    <source>
        <dbReference type="ARBA" id="ARBA00007905"/>
    </source>
</evidence>
<dbReference type="PROSITE" id="PS00798">
    <property type="entry name" value="ALDOKETO_REDUCTASE_1"/>
    <property type="match status" value="1"/>
</dbReference>
<evidence type="ECO:0000259" key="7">
    <source>
        <dbReference type="Pfam" id="PF00248"/>
    </source>
</evidence>
<evidence type="ECO:0000256" key="5">
    <source>
        <dbReference type="PIRSR" id="PIRSR000097-2"/>
    </source>
</evidence>
<name>A0ABD1F853_HYPHA</name>
<dbReference type="Gene3D" id="3.20.20.100">
    <property type="entry name" value="NADP-dependent oxidoreductase domain"/>
    <property type="match status" value="1"/>
</dbReference>
<protein>
    <recommendedName>
        <fullName evidence="7">NADP-dependent oxidoreductase domain-containing protein</fullName>
    </recommendedName>
</protein>
<evidence type="ECO:0000256" key="6">
    <source>
        <dbReference type="PIRSR" id="PIRSR000097-3"/>
    </source>
</evidence>
<evidence type="ECO:0000313" key="9">
    <source>
        <dbReference type="Proteomes" id="UP001566132"/>
    </source>
</evidence>
<feature type="domain" description="NADP-dependent oxidoreductase" evidence="7">
    <location>
        <begin position="50"/>
        <end position="333"/>
    </location>
</feature>
<accession>A0ABD1F853</accession>
<evidence type="ECO:0000313" key="8">
    <source>
        <dbReference type="EMBL" id="KAL1513169.1"/>
    </source>
</evidence>
<organism evidence="8 9">
    <name type="scientific">Hypothenemus hampei</name>
    <name type="common">Coffee berry borer</name>
    <dbReference type="NCBI Taxonomy" id="57062"/>
    <lineage>
        <taxon>Eukaryota</taxon>
        <taxon>Metazoa</taxon>
        <taxon>Ecdysozoa</taxon>
        <taxon>Arthropoda</taxon>
        <taxon>Hexapoda</taxon>
        <taxon>Insecta</taxon>
        <taxon>Pterygota</taxon>
        <taxon>Neoptera</taxon>
        <taxon>Endopterygota</taxon>
        <taxon>Coleoptera</taxon>
        <taxon>Polyphaga</taxon>
        <taxon>Cucujiformia</taxon>
        <taxon>Curculionidae</taxon>
        <taxon>Scolytinae</taxon>
        <taxon>Hypothenemus</taxon>
    </lineage>
</organism>
<dbReference type="FunFam" id="3.20.20.100:FF:000006">
    <property type="entry name" value="Aldo-keto reductase family 1 member A1"/>
    <property type="match status" value="1"/>
</dbReference>
<dbReference type="PRINTS" id="PR00069">
    <property type="entry name" value="ALDKETRDTASE"/>
</dbReference>
<comment type="similarity">
    <text evidence="1">Belongs to the aldo/keto reductase family.</text>
</comment>
<keyword evidence="3" id="KW-0560">Oxidoreductase</keyword>
<dbReference type="InterPro" id="IPR018170">
    <property type="entry name" value="Aldo/ket_reductase_CS"/>
</dbReference>
<evidence type="ECO:0000256" key="3">
    <source>
        <dbReference type="ARBA" id="ARBA00023002"/>
    </source>
</evidence>
<dbReference type="SUPFAM" id="SSF51430">
    <property type="entry name" value="NAD(P)-linked oxidoreductase"/>
    <property type="match status" value="1"/>
</dbReference>
<evidence type="ECO:0000256" key="4">
    <source>
        <dbReference type="PIRSR" id="PIRSR000097-1"/>
    </source>
</evidence>
<dbReference type="PANTHER" id="PTHR43827">
    <property type="entry name" value="2,5-DIKETO-D-GLUCONIC ACID REDUCTASE"/>
    <property type="match status" value="1"/>
</dbReference>
<dbReference type="PANTHER" id="PTHR43827:SF14">
    <property type="entry name" value="NADP-DEPENDENT OXIDOREDUCTASE DOMAIN-CONTAINING PROTEIN"/>
    <property type="match status" value="1"/>
</dbReference>
<keyword evidence="9" id="KW-1185">Reference proteome</keyword>
<gene>
    <name evidence="8" type="ORF">ABEB36_002617</name>
</gene>
<dbReference type="Proteomes" id="UP001566132">
    <property type="component" value="Unassembled WGS sequence"/>
</dbReference>
<dbReference type="InterPro" id="IPR036812">
    <property type="entry name" value="NAD(P)_OxRdtase_dom_sf"/>
</dbReference>
<dbReference type="InterPro" id="IPR020471">
    <property type="entry name" value="AKR"/>
</dbReference>
<dbReference type="PROSITE" id="PS00063">
    <property type="entry name" value="ALDOKETO_REDUCTASE_3"/>
    <property type="match status" value="1"/>
</dbReference>
<proteinExistence type="inferred from homology"/>
<dbReference type="EMBL" id="JBDJPC010000002">
    <property type="protein sequence ID" value="KAL1513169.1"/>
    <property type="molecule type" value="Genomic_DNA"/>
</dbReference>
<comment type="caution">
    <text evidence="8">The sequence shown here is derived from an EMBL/GenBank/DDBJ whole genome shotgun (WGS) entry which is preliminary data.</text>
</comment>
<sequence length="359" mass="40680">MFLLSILNRIFSSTSKCSISNWKKFFSKMAISVPTIDLKIGSETLSMPILGYGTWQANDAELETAVDAALTAGYRHIDTAHIYENEKVIGNVLKKWFDAGKLKREDIFLVTKLPPSGLTTNGVPKYLKRSLDLLQLDYVDLYLVHTPFAFKDIEGNLQPFTADGKIDLDMTTDHIAVWKAMEEQVDKGLTKSIGLSNFNLKQITRVLENSRIKPSSLQIELHAYHQQHELVEFCKKNNIVVTAYSPLGNPGLVTFFPKFGKQIEVPNILKNSTVVEIAEKHKKTSAQVLLRHIVQKDICVIPKSTNAQRLKENLDIFNFKLDQNDVAALNALDRGYRLLDFKIFNGIDDHPEYPFPELK</sequence>
<reference evidence="8 9" key="1">
    <citation type="submission" date="2024-05" db="EMBL/GenBank/DDBJ databases">
        <title>Genetic variation in Jamaican populations of the coffee berry borer (Hypothenemus hampei).</title>
        <authorList>
            <person name="Errbii M."/>
            <person name="Myrie A."/>
        </authorList>
    </citation>
    <scope>NUCLEOTIDE SEQUENCE [LARGE SCALE GENOMIC DNA]</scope>
    <source>
        <strain evidence="8">JA-Hopewell-2020-01-JO</strain>
        <tissue evidence="8">Whole body</tissue>
    </source>
</reference>
<feature type="site" description="Lowers pKa of active site Tyr" evidence="6">
    <location>
        <position position="112"/>
    </location>
</feature>
<feature type="active site" description="Proton donor" evidence="4">
    <location>
        <position position="83"/>
    </location>
</feature>
<keyword evidence="2" id="KW-0521">NADP</keyword>
<dbReference type="AlphaFoldDB" id="A0ABD1F853"/>
<dbReference type="PIRSF" id="PIRSF000097">
    <property type="entry name" value="AKR"/>
    <property type="match status" value="1"/>
</dbReference>
<dbReference type="PROSITE" id="PS00062">
    <property type="entry name" value="ALDOKETO_REDUCTASE_2"/>
    <property type="match status" value="1"/>
</dbReference>
<feature type="binding site" evidence="5">
    <location>
        <position position="145"/>
    </location>
    <ligand>
        <name>substrate</name>
    </ligand>
</feature>
<evidence type="ECO:0000256" key="2">
    <source>
        <dbReference type="ARBA" id="ARBA00022857"/>
    </source>
</evidence>
<dbReference type="Pfam" id="PF00248">
    <property type="entry name" value="Aldo_ket_red"/>
    <property type="match status" value="1"/>
</dbReference>
<dbReference type="InterPro" id="IPR023210">
    <property type="entry name" value="NADP_OxRdtase_dom"/>
</dbReference>